<evidence type="ECO:0000256" key="2">
    <source>
        <dbReference type="ARBA" id="ARBA00023015"/>
    </source>
</evidence>
<proteinExistence type="inferred from homology"/>
<evidence type="ECO:0000313" key="7">
    <source>
        <dbReference type="Proteomes" id="UP000003345"/>
    </source>
</evidence>
<dbReference type="AlphaFoldDB" id="I2NLA1"/>
<evidence type="ECO:0000256" key="1">
    <source>
        <dbReference type="ARBA" id="ARBA00006157"/>
    </source>
</evidence>
<evidence type="ECO:0000256" key="4">
    <source>
        <dbReference type="ARBA" id="ARBA00023163"/>
    </source>
</evidence>
<comment type="caution">
    <text evidence="6">The sequence shown here is derived from an EMBL/GenBank/DDBJ whole genome shotgun (WGS) entry which is preliminary data.</text>
</comment>
<dbReference type="Pfam" id="PF13693">
    <property type="entry name" value="HTH_35"/>
    <property type="match status" value="1"/>
</dbReference>
<reference evidence="6 7" key="1">
    <citation type="submission" date="2012-04" db="EMBL/GenBank/DDBJ databases">
        <authorList>
            <person name="Harkins D.M."/>
            <person name="Madupu R."/>
            <person name="Durkin A.S."/>
            <person name="Torralba M."/>
            <person name="Methe B."/>
            <person name="Sutton G.G."/>
            <person name="Nelson K.E."/>
        </authorList>
    </citation>
    <scope>NUCLEOTIDE SEQUENCE [LARGE SCALE GENOMIC DNA]</scope>
    <source>
        <strain evidence="6 7">HK411</strain>
    </source>
</reference>
<dbReference type="EMBL" id="AJMU01000035">
    <property type="protein sequence ID" value="EIG26612.1"/>
    <property type="molecule type" value="Genomic_DNA"/>
</dbReference>
<keyword evidence="2" id="KW-0805">Transcription regulation</keyword>
<evidence type="ECO:0000313" key="6">
    <source>
        <dbReference type="EMBL" id="EIG26612.1"/>
    </source>
</evidence>
<feature type="domain" description="Ner winged helix-turn-helix DNA-binding" evidence="5">
    <location>
        <begin position="13"/>
        <end position="81"/>
    </location>
</feature>
<name>I2NLA1_9PAST</name>
<dbReference type="InterPro" id="IPR010982">
    <property type="entry name" value="Lambda_DNA-bd_dom_sf"/>
</dbReference>
<dbReference type="eggNOG" id="COG3423">
    <property type="taxonomic scope" value="Bacteria"/>
</dbReference>
<gene>
    <name evidence="6" type="ORF">HMPREF1054_2057</name>
</gene>
<protein>
    <submittedName>
        <fullName evidence="6">Mu-like prophage FluMu DNA-binding protein Ner family protein</fullName>
    </submittedName>
</protein>
<dbReference type="Proteomes" id="UP000003345">
    <property type="component" value="Unassembled WGS sequence"/>
</dbReference>
<evidence type="ECO:0000256" key="3">
    <source>
        <dbReference type="ARBA" id="ARBA00023125"/>
    </source>
</evidence>
<dbReference type="OrthoDB" id="5405994at2"/>
<accession>I2NLA1</accession>
<dbReference type="Gene3D" id="1.10.260.40">
    <property type="entry name" value="lambda repressor-like DNA-binding domains"/>
    <property type="match status" value="1"/>
</dbReference>
<dbReference type="SUPFAM" id="SSF47413">
    <property type="entry name" value="lambda repressor-like DNA-binding domains"/>
    <property type="match status" value="1"/>
</dbReference>
<keyword evidence="4" id="KW-0804">Transcription</keyword>
<dbReference type="RefSeq" id="WP_005708337.1">
    <property type="nucleotide sequence ID" value="NZ_AJMU01000035.1"/>
</dbReference>
<dbReference type="GO" id="GO:0003677">
    <property type="term" value="F:DNA binding"/>
    <property type="evidence" value="ECO:0007669"/>
    <property type="project" value="UniProtKB-KW"/>
</dbReference>
<evidence type="ECO:0000259" key="5">
    <source>
        <dbReference type="Pfam" id="PF13693"/>
    </source>
</evidence>
<dbReference type="InterPro" id="IPR038722">
    <property type="entry name" value="Ner_HTH_dom"/>
</dbReference>
<dbReference type="PATRIC" id="fig|1095743.3.peg.579"/>
<keyword evidence="3 6" id="KW-0238">DNA-binding</keyword>
<sequence>MSTLTETKKTANDWHRADIIAALHKAGWSLRQLSLQHGYSQASTLKNALDRPWKKGERIIADAIGVEPEEIWAERYAKRNLKKFAEKV</sequence>
<comment type="similarity">
    <text evidence="1">Belongs to the ner transcriptional regulatory family.</text>
</comment>
<organism evidence="6 7">
    <name type="scientific">Haemophilus paraphrohaemolyticus HK411</name>
    <dbReference type="NCBI Taxonomy" id="1095743"/>
    <lineage>
        <taxon>Bacteria</taxon>
        <taxon>Pseudomonadati</taxon>
        <taxon>Pseudomonadota</taxon>
        <taxon>Gammaproteobacteria</taxon>
        <taxon>Pasteurellales</taxon>
        <taxon>Pasteurellaceae</taxon>
        <taxon>Haemophilus</taxon>
    </lineage>
</organism>